<feature type="signal peptide" evidence="1">
    <location>
        <begin position="1"/>
        <end position="23"/>
    </location>
</feature>
<evidence type="ECO:0000313" key="4">
    <source>
        <dbReference type="Proteomes" id="UP000243887"/>
    </source>
</evidence>
<proteinExistence type="predicted"/>
<dbReference type="STRING" id="1150112.SAMN04487893_104105"/>
<dbReference type="InterPro" id="IPR058515">
    <property type="entry name" value="DUF8202"/>
</dbReference>
<dbReference type="Proteomes" id="UP000243887">
    <property type="component" value="Unassembled WGS sequence"/>
</dbReference>
<keyword evidence="1" id="KW-0732">Signal</keyword>
<dbReference type="EMBL" id="FORU01000004">
    <property type="protein sequence ID" value="SFJ20230.1"/>
    <property type="molecule type" value="Genomic_DNA"/>
</dbReference>
<name>A0A1I3PFW7_9FLAO</name>
<dbReference type="AlphaFoldDB" id="A0A1I3PFW7"/>
<feature type="chain" id="PRO_5017447591" description="DUF8202 domain-containing protein" evidence="1">
    <location>
        <begin position="24"/>
        <end position="593"/>
    </location>
</feature>
<gene>
    <name evidence="3" type="ORF">SAMN04487893_104105</name>
</gene>
<dbReference type="Pfam" id="PF26628">
    <property type="entry name" value="DUF8202"/>
    <property type="match status" value="1"/>
</dbReference>
<evidence type="ECO:0000259" key="2">
    <source>
        <dbReference type="Pfam" id="PF26628"/>
    </source>
</evidence>
<evidence type="ECO:0000256" key="1">
    <source>
        <dbReference type="SAM" id="SignalP"/>
    </source>
</evidence>
<dbReference type="RefSeq" id="WP_090678397.1">
    <property type="nucleotide sequence ID" value="NZ_FORU01000004.1"/>
</dbReference>
<dbReference type="OrthoDB" id="2582440at2"/>
<keyword evidence="4" id="KW-1185">Reference proteome</keyword>
<feature type="domain" description="DUF8202" evidence="2">
    <location>
        <begin position="171"/>
        <end position="318"/>
    </location>
</feature>
<evidence type="ECO:0000313" key="3">
    <source>
        <dbReference type="EMBL" id="SFJ20230.1"/>
    </source>
</evidence>
<accession>A0A1I3PFW7</accession>
<organism evidence="3 4">
    <name type="scientific">Myroides guanonis</name>
    <dbReference type="NCBI Taxonomy" id="1150112"/>
    <lineage>
        <taxon>Bacteria</taxon>
        <taxon>Pseudomonadati</taxon>
        <taxon>Bacteroidota</taxon>
        <taxon>Flavobacteriia</taxon>
        <taxon>Flavobacteriales</taxon>
        <taxon>Flavobacteriaceae</taxon>
        <taxon>Myroides</taxon>
    </lineage>
</organism>
<protein>
    <recommendedName>
        <fullName evidence="2">DUF8202 domain-containing protein</fullName>
    </recommendedName>
</protein>
<sequence length="593" mass="67295">MVKNYFFTTLTLLLFFCSHLVGAQNTFEKDQTKLWVKSFAKSEDKKGVLNYYLPISFSKDFPMLNKKYSSSKYTYVFYVVKTDESNKKIFSLYNSGELHSFFTDSIKSTRNIPIDLSVFGKGSMVNFNFYNKDFAKTKEGIFYLENNDEVKNIEFYEAIVCSTCSLPQSRLEIQTYLALKYGITLVQKGNYYASDSRKVWDEAADAKFNNNIIGLVKDSYFALNQTASYSNVDSTLVVKAKNAASWTDYTYAVLGTDNGEKVFDSSTGKYKRKWLMQNKGDSKVIFDLDLSITPEEGMEYLLFQGNGQTFYHDENDSLKLSFKDIEIQSNENSYFSLMVKKPFNLKFKEEEKGFNKKYTLTFNEAGKAPFSITAQGEEGSNTHSFVSNSSTFDLSGLPKSTYSFSVTDAAGQVASLEGKFIDEQKQLISLEENYFLEPGKNMEIKPTLDAALLAKKLSYSWYFNDKVLSEQPNLIVNQSGAFELKVTSADGKSESFPFTVTSLQASASKVSESGWIVSPNPVDRGQEFTVTYFFDYTNEVDFYIYTLEGKFILRDRLGSVKNAKYNYVLEGATTYVLVAVINGKTSMQHLIVK</sequence>
<reference evidence="4" key="1">
    <citation type="submission" date="2016-10" db="EMBL/GenBank/DDBJ databases">
        <authorList>
            <person name="Varghese N."/>
            <person name="Submissions S."/>
        </authorList>
    </citation>
    <scope>NUCLEOTIDE SEQUENCE [LARGE SCALE GENOMIC DNA]</scope>
    <source>
        <strain evidence="4">DSM 26542</strain>
    </source>
</reference>